<dbReference type="KEGG" id="eba:ebA5622"/>
<dbReference type="OrthoDB" id="9796486at2"/>
<evidence type="ECO:0000256" key="8">
    <source>
        <dbReference type="ARBA" id="ARBA00023014"/>
    </source>
</evidence>
<dbReference type="Gene3D" id="3.40.50.740">
    <property type="match status" value="1"/>
</dbReference>
<evidence type="ECO:0000256" key="2">
    <source>
        <dbReference type="ARBA" id="ARBA00022485"/>
    </source>
</evidence>
<dbReference type="eggNOG" id="COG0243">
    <property type="taxonomic scope" value="Bacteria"/>
</dbReference>
<dbReference type="Gene3D" id="3.40.228.10">
    <property type="entry name" value="Dimethylsulfoxide Reductase, domain 2"/>
    <property type="match status" value="1"/>
</dbReference>
<keyword evidence="4" id="KW-0479">Metal-binding</keyword>
<keyword evidence="7" id="KW-0408">Iron</keyword>
<dbReference type="HOGENOM" id="CLU_000422_13_3_4"/>
<evidence type="ECO:0000256" key="7">
    <source>
        <dbReference type="ARBA" id="ARBA00023004"/>
    </source>
</evidence>
<dbReference type="SMART" id="SM00926">
    <property type="entry name" value="Molybdop_Fe4S4"/>
    <property type="match status" value="1"/>
</dbReference>
<dbReference type="SUPFAM" id="SSF53706">
    <property type="entry name" value="Formate dehydrogenase/DMSO reductase, domains 1-3"/>
    <property type="match status" value="1"/>
</dbReference>
<dbReference type="Proteomes" id="UP000006552">
    <property type="component" value="Chromosome"/>
</dbReference>
<evidence type="ECO:0000313" key="11">
    <source>
        <dbReference type="Proteomes" id="UP000006552"/>
    </source>
</evidence>
<dbReference type="InterPro" id="IPR006963">
    <property type="entry name" value="Mopterin_OxRdtase_4Fe-4S_dom"/>
</dbReference>
<evidence type="ECO:0000256" key="1">
    <source>
        <dbReference type="ARBA" id="ARBA00010312"/>
    </source>
</evidence>
<dbReference type="PANTHER" id="PTHR43742">
    <property type="entry name" value="TRIMETHYLAMINE-N-OXIDE REDUCTASE"/>
    <property type="match status" value="1"/>
</dbReference>
<dbReference type="PANTHER" id="PTHR43742:SF9">
    <property type="entry name" value="TETRATHIONATE REDUCTASE SUBUNIT A"/>
    <property type="match status" value="1"/>
</dbReference>
<dbReference type="InterPro" id="IPR006656">
    <property type="entry name" value="Mopterin_OxRdtase"/>
</dbReference>
<evidence type="ECO:0000256" key="4">
    <source>
        <dbReference type="ARBA" id="ARBA00022723"/>
    </source>
</evidence>
<dbReference type="InterPro" id="IPR041932">
    <property type="entry name" value="Phenylacetyl-CoA-OR_N"/>
</dbReference>
<keyword evidence="3" id="KW-0500">Molybdenum</keyword>
<keyword evidence="2" id="KW-0004">4Fe-4S</keyword>
<dbReference type="EMBL" id="CR555306">
    <property type="protein sequence ID" value="CAI09327.1"/>
    <property type="molecule type" value="Genomic_DNA"/>
</dbReference>
<protein>
    <submittedName>
        <fullName evidence="10">Molybdenum enzyme, large subunit,related to phenylacetyl-CoA: acceptor oxidoreductase</fullName>
    </submittedName>
</protein>
<evidence type="ECO:0000256" key="6">
    <source>
        <dbReference type="ARBA" id="ARBA00023002"/>
    </source>
</evidence>
<keyword evidence="8" id="KW-0411">Iron-sulfur</keyword>
<evidence type="ECO:0000256" key="5">
    <source>
        <dbReference type="ARBA" id="ARBA00022729"/>
    </source>
</evidence>
<dbReference type="GO" id="GO:0046872">
    <property type="term" value="F:metal ion binding"/>
    <property type="evidence" value="ECO:0007669"/>
    <property type="project" value="UniProtKB-KW"/>
</dbReference>
<dbReference type="GO" id="GO:0043546">
    <property type="term" value="F:molybdopterin cofactor binding"/>
    <property type="evidence" value="ECO:0007669"/>
    <property type="project" value="InterPro"/>
</dbReference>
<evidence type="ECO:0000259" key="9">
    <source>
        <dbReference type="PROSITE" id="PS51669"/>
    </source>
</evidence>
<dbReference type="InterPro" id="IPR050612">
    <property type="entry name" value="Prok_Mopterin_Oxidored"/>
</dbReference>
<evidence type="ECO:0000313" key="10">
    <source>
        <dbReference type="EMBL" id="CAI09327.1"/>
    </source>
</evidence>
<feature type="domain" description="4Fe-4S Mo/W bis-MGD-type" evidence="9">
    <location>
        <begin position="15"/>
        <end position="71"/>
    </location>
</feature>
<dbReference type="CDD" id="cd02760">
    <property type="entry name" value="MopB_Phenylacetyl-CoA-OR"/>
    <property type="match status" value="1"/>
</dbReference>
<dbReference type="RefSeq" id="WP_011238993.1">
    <property type="nucleotide sequence ID" value="NC_006513.1"/>
</dbReference>
<dbReference type="TCDB" id="5.A.3.11.1">
    <property type="family name" value="the prokaryotic molybdopterin-containing oxidoreductase (pmo) family"/>
</dbReference>
<name>Q5P037_AROAE</name>
<sequence length="868" mass="96305">MNDMSDIGGKASHNDKWVPTSCALCYGSCSILAHRVDGVVVKIEGNPESSVGKGRLCGKGVSGIMTHYDPNRLTVPLRRTNPKKGLDEDPGWKEITWDEALDEITAQLRRVREDDPRKLVVQRTTTVSASRIPFVTFIAAFGTPNMSMAGGGLHCGNAAHLLSGVMHASWSIVPDFEYCNYAIYFGASKGHGAGHASGSNMKLAADARARGMKMVVVDPMCNFAAAKATEWVPLRVGTDAALALAMAHVMVHELGMYDAPYLQAKTNAPYLIGPDKRYVRDPATGKPTVWDLKAGAARPFGEVEAADMALDGEYDVDGVRVTPAFALLREHLRKHTPEWGEKISTVPAANIRRLAREFAQEARIGSTIVVDGVTLPYRPVAAIAFRGSQGHMNSLYNFFAIDLLNHLVGAADVVGSCLGFNPASNGFPENDRLAYMPYPDDDGLMIPGTWMGYHMPYPVAEPRLPQKAGLQDFFVMSLNTPYLDSDDREELWDKFELPYRPEVMLNFGANSLMSVGNRDAVAKALADYKFMVSIDLFETETTRFADIVLPDCGHLQTLDSRSNYPFIFSLPAGMGSEWCWPIRQPVLPPVGEQRRFQDVMLELGDRLGIRADMNAAYNAAMNLEGAYRLQGDRKYSFEEICDADLKNNFGPERGLEWFKEHGVIKWPKKPEEVYWRPFADVRVPVYWEFLVPVFEKMDAIAAPRGIKIPPEYYEPLPDFLPCLSHCCQKPGFDLYAFYYRDVLHTNSFTMENPWLDEAAQLDPFSYTIAINAETGRKKGLKDGARIWVENEKGRKVAGRVHLTEAIHPEGLGVAACAGHWGDGMPIAKGKGVFFNDLLELDWEHSSPINLSLDLCARVKVTLAEENAK</sequence>
<keyword evidence="5" id="KW-0732">Signal</keyword>
<dbReference type="SUPFAM" id="SSF50692">
    <property type="entry name" value="ADC-like"/>
    <property type="match status" value="1"/>
</dbReference>
<keyword evidence="6" id="KW-0560">Oxidoreductase</keyword>
<dbReference type="AlphaFoldDB" id="Q5P037"/>
<reference evidence="10 11" key="1">
    <citation type="journal article" date="2005" name="Arch. Microbiol.">
        <title>The genome sequence of an anaerobic aromatic-degrading denitrifying bacterium, strain EbN1.</title>
        <authorList>
            <person name="Rabus R."/>
            <person name="Kube M."/>
            <person name="Heider J."/>
            <person name="Beck A."/>
            <person name="Heitmann K."/>
            <person name="Widdel F."/>
            <person name="Reinhardt R."/>
        </authorList>
    </citation>
    <scope>NUCLEOTIDE SEQUENCE [LARGE SCALE GENOMIC DNA]</scope>
    <source>
        <strain evidence="10 11">EbN1</strain>
    </source>
</reference>
<accession>Q5P037</accession>
<proteinExistence type="inferred from homology"/>
<dbReference type="PROSITE" id="PS51669">
    <property type="entry name" value="4FE4S_MOW_BIS_MGD"/>
    <property type="match status" value="1"/>
</dbReference>
<dbReference type="Gene3D" id="2.40.40.20">
    <property type="match status" value="1"/>
</dbReference>
<dbReference type="GO" id="GO:0016491">
    <property type="term" value="F:oxidoreductase activity"/>
    <property type="evidence" value="ECO:0007669"/>
    <property type="project" value="UniProtKB-KW"/>
</dbReference>
<gene>
    <name evidence="10" type="primary">padB2</name>
    <name evidence="10" type="ORF">ebA5622</name>
</gene>
<keyword evidence="11" id="KW-1185">Reference proteome</keyword>
<dbReference type="Pfam" id="PF01568">
    <property type="entry name" value="Molydop_binding"/>
    <property type="match status" value="1"/>
</dbReference>
<dbReference type="STRING" id="76114.ebA5622"/>
<dbReference type="InterPro" id="IPR009010">
    <property type="entry name" value="Asp_de-COase-like_dom_sf"/>
</dbReference>
<dbReference type="GO" id="GO:0051539">
    <property type="term" value="F:4 iron, 4 sulfur cluster binding"/>
    <property type="evidence" value="ECO:0007669"/>
    <property type="project" value="UniProtKB-KW"/>
</dbReference>
<dbReference type="InterPro" id="IPR006657">
    <property type="entry name" value="MoPterin_dinucl-bd_dom"/>
</dbReference>
<evidence type="ECO:0000256" key="3">
    <source>
        <dbReference type="ARBA" id="ARBA00022505"/>
    </source>
</evidence>
<dbReference type="Pfam" id="PF04879">
    <property type="entry name" value="Molybdop_Fe4S4"/>
    <property type="match status" value="1"/>
</dbReference>
<dbReference type="Pfam" id="PF00384">
    <property type="entry name" value="Molybdopterin"/>
    <property type="match status" value="1"/>
</dbReference>
<dbReference type="Gene3D" id="3.30.200.210">
    <property type="match status" value="1"/>
</dbReference>
<organism evidence="10 11">
    <name type="scientific">Aromatoleum aromaticum (strain DSM 19018 / LMG 30748 / EbN1)</name>
    <name type="common">Azoarcus sp. (strain EbN1)</name>
    <dbReference type="NCBI Taxonomy" id="76114"/>
    <lineage>
        <taxon>Bacteria</taxon>
        <taxon>Pseudomonadati</taxon>
        <taxon>Pseudomonadota</taxon>
        <taxon>Betaproteobacteria</taxon>
        <taxon>Rhodocyclales</taxon>
        <taxon>Rhodocyclaceae</taxon>
        <taxon>Aromatoleum</taxon>
    </lineage>
</organism>
<comment type="similarity">
    <text evidence="1">Belongs to the prokaryotic molybdopterin-containing oxidoreductase family.</text>
</comment>